<protein>
    <submittedName>
        <fullName evidence="1">Uncharacterized protein</fullName>
    </submittedName>
</protein>
<sequence>MSVMDIPSEFMHCFNVNDETSVPDHMDVEESAQLYLYETASLEWHSWQPGVDDQIHKKNDETEIERLMYLDIYQANYNEKTITDEDILPTALPKRNSGKKTYFI</sequence>
<gene>
    <name evidence="1" type="ORF">INT46_000604</name>
</gene>
<comment type="caution">
    <text evidence="1">The sequence shown here is derived from an EMBL/GenBank/DDBJ whole genome shotgun (WGS) entry which is preliminary data.</text>
</comment>
<evidence type="ECO:0000313" key="1">
    <source>
        <dbReference type="EMBL" id="KAG2203338.1"/>
    </source>
</evidence>
<dbReference type="AlphaFoldDB" id="A0A8H7R4W6"/>
<organism evidence="1 2">
    <name type="scientific">Mucor plumbeus</name>
    <dbReference type="NCBI Taxonomy" id="97098"/>
    <lineage>
        <taxon>Eukaryota</taxon>
        <taxon>Fungi</taxon>
        <taxon>Fungi incertae sedis</taxon>
        <taxon>Mucoromycota</taxon>
        <taxon>Mucoromycotina</taxon>
        <taxon>Mucoromycetes</taxon>
        <taxon>Mucorales</taxon>
        <taxon>Mucorineae</taxon>
        <taxon>Mucoraceae</taxon>
        <taxon>Mucor</taxon>
    </lineage>
</organism>
<evidence type="ECO:0000313" key="2">
    <source>
        <dbReference type="Proteomes" id="UP000650833"/>
    </source>
</evidence>
<name>A0A8H7R4W6_9FUNG</name>
<accession>A0A8H7R4W6</accession>
<reference evidence="1" key="1">
    <citation type="submission" date="2020-12" db="EMBL/GenBank/DDBJ databases">
        <title>Metabolic potential, ecology and presence of endohyphal bacteria is reflected in genomic diversity of Mucoromycotina.</title>
        <authorList>
            <person name="Muszewska A."/>
            <person name="Okrasinska A."/>
            <person name="Steczkiewicz K."/>
            <person name="Drgas O."/>
            <person name="Orlowska M."/>
            <person name="Perlinska-Lenart U."/>
            <person name="Aleksandrzak-Piekarczyk T."/>
            <person name="Szatraj K."/>
            <person name="Zielenkiewicz U."/>
            <person name="Pilsyk S."/>
            <person name="Malc E."/>
            <person name="Mieczkowski P."/>
            <person name="Kruszewska J.S."/>
            <person name="Biernat P."/>
            <person name="Pawlowska J."/>
        </authorList>
    </citation>
    <scope>NUCLEOTIDE SEQUENCE</scope>
    <source>
        <strain evidence="1">CBS 226.32</strain>
    </source>
</reference>
<dbReference type="EMBL" id="JAEPRC010000230">
    <property type="protein sequence ID" value="KAG2203338.1"/>
    <property type="molecule type" value="Genomic_DNA"/>
</dbReference>
<dbReference type="OrthoDB" id="2263153at2759"/>
<dbReference type="Proteomes" id="UP000650833">
    <property type="component" value="Unassembled WGS sequence"/>
</dbReference>
<proteinExistence type="predicted"/>
<keyword evidence="2" id="KW-1185">Reference proteome</keyword>